<evidence type="ECO:0000259" key="2">
    <source>
        <dbReference type="Pfam" id="PF00501"/>
    </source>
</evidence>
<name>A0A918UM63_9ACTN</name>
<feature type="region of interest" description="Disordered" evidence="1">
    <location>
        <begin position="81"/>
        <end position="100"/>
    </location>
</feature>
<comment type="caution">
    <text evidence="3">The sequence shown here is derived from an EMBL/GenBank/DDBJ whole genome shotgun (WGS) entry which is preliminary data.</text>
</comment>
<sequence>MTRSILDIEDSATATTAIDPEEFLRAALRWHFSEETGSPLWLALAKELDFDPLTDIRTFADLGRFPDIAAELRDRPVEDLIPRGLADEPPPSVFETGGTTGSPKRLLYTERWVKRALGWKTAELQEAGFPVGRPWLVAMPSGPHAFGHTTRLQAKALRSVLHTVDLDPRWVKKLIAAGQSPAPYLAHLIDQFGHIIRSQDIAAITTTPPIFSELLLHEELAERLRGSLKYLAFAGAHLDEDTYDLIAQTLPDTVIQNIYGSTMILTTAKPRAATEASATVYDGYSPFVSFAVVDPETREPVEFGERGQVRMTHVSSGMFIPNNFERDSAIRVPAPEGAVGDSLSSPAPLAAFDGEPVIEGVY</sequence>
<dbReference type="EMBL" id="BMWG01000002">
    <property type="protein sequence ID" value="GGZ21818.1"/>
    <property type="molecule type" value="Genomic_DNA"/>
</dbReference>
<dbReference type="AlphaFoldDB" id="A0A918UM63"/>
<dbReference type="SUPFAM" id="SSF56801">
    <property type="entry name" value="Acetyl-CoA synthetase-like"/>
    <property type="match status" value="1"/>
</dbReference>
<keyword evidence="4" id="KW-1185">Reference proteome</keyword>
<reference evidence="3" key="1">
    <citation type="journal article" date="2014" name="Int. J. Syst. Evol. Microbiol.">
        <title>Complete genome sequence of Corynebacterium casei LMG S-19264T (=DSM 44701T), isolated from a smear-ripened cheese.</title>
        <authorList>
            <consortium name="US DOE Joint Genome Institute (JGI-PGF)"/>
            <person name="Walter F."/>
            <person name="Albersmeier A."/>
            <person name="Kalinowski J."/>
            <person name="Ruckert C."/>
        </authorList>
    </citation>
    <scope>NUCLEOTIDE SEQUENCE</scope>
    <source>
        <strain evidence="3">JCM 4988</strain>
    </source>
</reference>
<dbReference type="RefSeq" id="WP_190121942.1">
    <property type="nucleotide sequence ID" value="NZ_BMWG01000002.1"/>
</dbReference>
<dbReference type="InterPro" id="IPR000873">
    <property type="entry name" value="AMP-dep_synth/lig_dom"/>
</dbReference>
<gene>
    <name evidence="3" type="ORF">GCM10010387_13690</name>
</gene>
<proteinExistence type="predicted"/>
<dbReference type="Proteomes" id="UP000630936">
    <property type="component" value="Unassembled WGS sequence"/>
</dbReference>
<dbReference type="Gene3D" id="3.40.50.12780">
    <property type="entry name" value="N-terminal domain of ligase-like"/>
    <property type="match status" value="1"/>
</dbReference>
<evidence type="ECO:0000313" key="3">
    <source>
        <dbReference type="EMBL" id="GGZ21818.1"/>
    </source>
</evidence>
<reference evidence="3" key="2">
    <citation type="submission" date="2020-09" db="EMBL/GenBank/DDBJ databases">
        <authorList>
            <person name="Sun Q."/>
            <person name="Ohkuma M."/>
        </authorList>
    </citation>
    <scope>NUCLEOTIDE SEQUENCE</scope>
    <source>
        <strain evidence="3">JCM 4988</strain>
    </source>
</reference>
<protein>
    <recommendedName>
        <fullName evidence="2">AMP-dependent synthetase/ligase domain-containing protein</fullName>
    </recommendedName>
</protein>
<feature type="domain" description="AMP-dependent synthetase/ligase" evidence="2">
    <location>
        <begin position="194"/>
        <end position="310"/>
    </location>
</feature>
<dbReference type="Pfam" id="PF00501">
    <property type="entry name" value="AMP-binding"/>
    <property type="match status" value="1"/>
</dbReference>
<dbReference type="InterPro" id="IPR042099">
    <property type="entry name" value="ANL_N_sf"/>
</dbReference>
<organism evidence="3 4">
    <name type="scientific">Streptomyces inusitatus</name>
    <dbReference type="NCBI Taxonomy" id="68221"/>
    <lineage>
        <taxon>Bacteria</taxon>
        <taxon>Bacillati</taxon>
        <taxon>Actinomycetota</taxon>
        <taxon>Actinomycetes</taxon>
        <taxon>Kitasatosporales</taxon>
        <taxon>Streptomycetaceae</taxon>
        <taxon>Streptomyces</taxon>
    </lineage>
</organism>
<accession>A0A918UM63</accession>
<evidence type="ECO:0000256" key="1">
    <source>
        <dbReference type="SAM" id="MobiDB-lite"/>
    </source>
</evidence>
<evidence type="ECO:0000313" key="4">
    <source>
        <dbReference type="Proteomes" id="UP000630936"/>
    </source>
</evidence>